<evidence type="ECO:0000313" key="10">
    <source>
        <dbReference type="EMBL" id="HIQ64008.1"/>
    </source>
</evidence>
<evidence type="ECO:0000256" key="2">
    <source>
        <dbReference type="ARBA" id="ARBA00022692"/>
    </source>
</evidence>
<dbReference type="InterPro" id="IPR011527">
    <property type="entry name" value="ABC1_TM_dom"/>
</dbReference>
<accession>A0A9D1CK10</accession>
<evidence type="ECO:0000313" key="11">
    <source>
        <dbReference type="Proteomes" id="UP000886819"/>
    </source>
</evidence>
<dbReference type="PROSITE" id="PS00211">
    <property type="entry name" value="ABC_TRANSPORTER_1"/>
    <property type="match status" value="1"/>
</dbReference>
<feature type="domain" description="ABC transmembrane type-1" evidence="9">
    <location>
        <begin position="29"/>
        <end position="315"/>
    </location>
</feature>
<dbReference type="EMBL" id="DVFI01000146">
    <property type="protein sequence ID" value="HIQ64008.1"/>
    <property type="molecule type" value="Genomic_DNA"/>
</dbReference>
<dbReference type="PANTHER" id="PTHR24221:SF653">
    <property type="entry name" value="TRANSPORT ATP-BINDING PROTEIN CYDC"/>
    <property type="match status" value="1"/>
</dbReference>
<feature type="transmembrane region" description="Helical" evidence="7">
    <location>
        <begin position="67"/>
        <end position="87"/>
    </location>
</feature>
<dbReference type="Gene3D" id="3.40.50.300">
    <property type="entry name" value="P-loop containing nucleotide triphosphate hydrolases"/>
    <property type="match status" value="1"/>
</dbReference>
<dbReference type="Gene3D" id="1.20.1560.10">
    <property type="entry name" value="ABC transporter type 1, transmembrane domain"/>
    <property type="match status" value="1"/>
</dbReference>
<dbReference type="InterPro" id="IPR039421">
    <property type="entry name" value="Type_1_exporter"/>
</dbReference>
<name>A0A9D1CK10_9FIRM</name>
<feature type="domain" description="ABC transporter" evidence="8">
    <location>
        <begin position="347"/>
        <end position="563"/>
    </location>
</feature>
<dbReference type="SUPFAM" id="SSF90123">
    <property type="entry name" value="ABC transporter transmembrane region"/>
    <property type="match status" value="1"/>
</dbReference>
<dbReference type="InterPro" id="IPR003439">
    <property type="entry name" value="ABC_transporter-like_ATP-bd"/>
</dbReference>
<organism evidence="10 11">
    <name type="scientific">Candidatus Avichristensenella intestinipullorum</name>
    <dbReference type="NCBI Taxonomy" id="2840693"/>
    <lineage>
        <taxon>Bacteria</taxon>
        <taxon>Bacillati</taxon>
        <taxon>Bacillota</taxon>
        <taxon>Clostridia</taxon>
        <taxon>Candidatus Avichristensenella</taxon>
    </lineage>
</organism>
<gene>
    <name evidence="10" type="ORF">IAA66_10590</name>
</gene>
<evidence type="ECO:0000256" key="5">
    <source>
        <dbReference type="ARBA" id="ARBA00022989"/>
    </source>
</evidence>
<dbReference type="AlphaFoldDB" id="A0A9D1CK10"/>
<keyword evidence="2 7" id="KW-0812">Transmembrane</keyword>
<dbReference type="SMART" id="SM00382">
    <property type="entry name" value="AAA"/>
    <property type="match status" value="1"/>
</dbReference>
<feature type="transmembrane region" description="Helical" evidence="7">
    <location>
        <begin position="256"/>
        <end position="280"/>
    </location>
</feature>
<dbReference type="SUPFAM" id="SSF52540">
    <property type="entry name" value="P-loop containing nucleoside triphosphate hydrolases"/>
    <property type="match status" value="1"/>
</dbReference>
<evidence type="ECO:0000256" key="1">
    <source>
        <dbReference type="ARBA" id="ARBA00004651"/>
    </source>
</evidence>
<keyword evidence="4 10" id="KW-0067">ATP-binding</keyword>
<dbReference type="Pfam" id="PF00005">
    <property type="entry name" value="ABC_tran"/>
    <property type="match status" value="1"/>
</dbReference>
<dbReference type="InterPro" id="IPR036640">
    <property type="entry name" value="ABC1_TM_sf"/>
</dbReference>
<proteinExistence type="predicted"/>
<dbReference type="PROSITE" id="PS50893">
    <property type="entry name" value="ABC_TRANSPORTER_2"/>
    <property type="match status" value="1"/>
</dbReference>
<dbReference type="GO" id="GO:0140359">
    <property type="term" value="F:ABC-type transporter activity"/>
    <property type="evidence" value="ECO:0007669"/>
    <property type="project" value="InterPro"/>
</dbReference>
<dbReference type="Proteomes" id="UP000886819">
    <property type="component" value="Unassembled WGS sequence"/>
</dbReference>
<feature type="transmembrane region" description="Helical" evidence="7">
    <location>
        <begin position="169"/>
        <end position="190"/>
    </location>
</feature>
<feature type="transmembrane region" description="Helical" evidence="7">
    <location>
        <begin position="140"/>
        <end position="163"/>
    </location>
</feature>
<dbReference type="PANTHER" id="PTHR24221">
    <property type="entry name" value="ATP-BINDING CASSETTE SUB-FAMILY B"/>
    <property type="match status" value="1"/>
</dbReference>
<comment type="caution">
    <text evidence="10">The sequence shown here is derived from an EMBL/GenBank/DDBJ whole genome shotgun (WGS) entry which is preliminary data.</text>
</comment>
<dbReference type="GO" id="GO:0005524">
    <property type="term" value="F:ATP binding"/>
    <property type="evidence" value="ECO:0007669"/>
    <property type="project" value="UniProtKB-KW"/>
</dbReference>
<dbReference type="InterPro" id="IPR017871">
    <property type="entry name" value="ABC_transporter-like_CS"/>
</dbReference>
<dbReference type="GO" id="GO:0016887">
    <property type="term" value="F:ATP hydrolysis activity"/>
    <property type="evidence" value="ECO:0007669"/>
    <property type="project" value="InterPro"/>
</dbReference>
<evidence type="ECO:0000259" key="8">
    <source>
        <dbReference type="PROSITE" id="PS50893"/>
    </source>
</evidence>
<dbReference type="GO" id="GO:0034040">
    <property type="term" value="F:ATPase-coupled lipid transmembrane transporter activity"/>
    <property type="evidence" value="ECO:0007669"/>
    <property type="project" value="TreeGrafter"/>
</dbReference>
<dbReference type="InterPro" id="IPR003593">
    <property type="entry name" value="AAA+_ATPase"/>
</dbReference>
<dbReference type="Pfam" id="PF00664">
    <property type="entry name" value="ABC_membrane"/>
    <property type="match status" value="1"/>
</dbReference>
<dbReference type="PROSITE" id="PS50929">
    <property type="entry name" value="ABC_TM1F"/>
    <property type="match status" value="1"/>
</dbReference>
<reference evidence="10" key="2">
    <citation type="journal article" date="2021" name="PeerJ">
        <title>Extensive microbial diversity within the chicken gut microbiome revealed by metagenomics and culture.</title>
        <authorList>
            <person name="Gilroy R."/>
            <person name="Ravi A."/>
            <person name="Getino M."/>
            <person name="Pursley I."/>
            <person name="Horton D.L."/>
            <person name="Alikhan N.F."/>
            <person name="Baker D."/>
            <person name="Gharbi K."/>
            <person name="Hall N."/>
            <person name="Watson M."/>
            <person name="Adriaenssens E.M."/>
            <person name="Foster-Nyarko E."/>
            <person name="Jarju S."/>
            <person name="Secka A."/>
            <person name="Antonio M."/>
            <person name="Oren A."/>
            <person name="Chaudhuri R.R."/>
            <person name="La Ragione R."/>
            <person name="Hildebrand F."/>
            <person name="Pallen M.J."/>
        </authorList>
    </citation>
    <scope>NUCLEOTIDE SEQUENCE</scope>
    <source>
        <strain evidence="10">ChiHile30-977</strain>
    </source>
</reference>
<evidence type="ECO:0000256" key="7">
    <source>
        <dbReference type="SAM" id="Phobius"/>
    </source>
</evidence>
<protein>
    <submittedName>
        <fullName evidence="10">ABC transporter ATP-binding protein</fullName>
    </submittedName>
</protein>
<keyword evidence="5 7" id="KW-1133">Transmembrane helix</keyword>
<evidence type="ECO:0000259" key="9">
    <source>
        <dbReference type="PROSITE" id="PS50929"/>
    </source>
</evidence>
<evidence type="ECO:0000256" key="4">
    <source>
        <dbReference type="ARBA" id="ARBA00022840"/>
    </source>
</evidence>
<evidence type="ECO:0000256" key="3">
    <source>
        <dbReference type="ARBA" id="ARBA00022741"/>
    </source>
</evidence>
<keyword evidence="6 7" id="KW-0472">Membrane</keyword>
<comment type="subcellular location">
    <subcellularLocation>
        <location evidence="1">Cell membrane</location>
        <topology evidence="1">Multi-pass membrane protein</topology>
    </subcellularLocation>
</comment>
<feature type="transmembrane region" description="Helical" evidence="7">
    <location>
        <begin position="286"/>
        <end position="309"/>
    </location>
</feature>
<reference evidence="10" key="1">
    <citation type="submission" date="2020-10" db="EMBL/GenBank/DDBJ databases">
        <authorList>
            <person name="Gilroy R."/>
        </authorList>
    </citation>
    <scope>NUCLEOTIDE SEQUENCE</scope>
    <source>
        <strain evidence="10">ChiHile30-977</strain>
    </source>
</reference>
<sequence length="563" mass="60547">MKSHPKPLRRSGANIMANLILLLGSLSYIMVLAVINGSAGFVSAMGVTLFGAIGIAKALGEPVALSYGMIGALAILCGAVRGVLRFFEQYGNHFIAFKLLAVLRDKIFAALRVLCPAKLESKQKGSLIAMITSDIETLEVFYAHTVSPICIAVIVSTAVFLFVGFAASWYLAWIALLGYLLIGIAAPMISSGRLKASGVRYRAEFASFNAFFLDSIQGIRDIVLNNAGSARAKEVGRRSDVLLEETRRMKRGIARAGAATELTVSLVVLAVLAAGIALVAHDRLSAGRMIIGVTAVFGSFGPVIAISALPGNLTQTFASGDRVLSLLREAPAVTPVENGRTFDFEHLTVNDLSFSYDGQAQVLQDVCMRADSGEIVGIVGESGCGKSTLLKLLLRFWQKDRGTIAYNGIDVDETDTASLLDNVTMVSQSTYLFDDTIEENLRIAKPGATREEMEAACRMASVHECILSLPEGYRTRAGTLGGNLSAGEKQRIGLARAFLRGSGLILLDEPTSNVDSINEGIILAALKEQKRRKSIILVSHRESTMSIAERVYRVEKGRLYEQT</sequence>
<evidence type="ECO:0000256" key="6">
    <source>
        <dbReference type="ARBA" id="ARBA00023136"/>
    </source>
</evidence>
<dbReference type="InterPro" id="IPR027417">
    <property type="entry name" value="P-loop_NTPase"/>
</dbReference>
<feature type="transmembrane region" description="Helical" evidence="7">
    <location>
        <begin position="12"/>
        <end position="35"/>
    </location>
</feature>
<dbReference type="GO" id="GO:0005886">
    <property type="term" value="C:plasma membrane"/>
    <property type="evidence" value="ECO:0007669"/>
    <property type="project" value="UniProtKB-SubCell"/>
</dbReference>
<keyword evidence="3" id="KW-0547">Nucleotide-binding</keyword>